<proteinExistence type="predicted"/>
<comment type="caution">
    <text evidence="1">The sequence shown here is derived from an EMBL/GenBank/DDBJ whole genome shotgun (WGS) entry which is preliminary data.</text>
</comment>
<protein>
    <submittedName>
        <fullName evidence="1">Uncharacterized protein</fullName>
    </submittedName>
</protein>
<gene>
    <name evidence="1" type="ORF">BCR42DRAFT_473135</name>
</gene>
<accession>A0A1X2IU38</accession>
<dbReference type="Proteomes" id="UP000193560">
    <property type="component" value="Unassembled WGS sequence"/>
</dbReference>
<sequence length="178" mass="20099">MVEVKICGTIDACRSGHDVIMVLNSSYNSSKQHEPRTQTSTSFTSCVRLDDEFYGFLYTASHMPSVTTSRARSVSSDLIITIGLIKRRKKMGTHLLFALTQVEQDYSDVIDPFFSYLESGGIQTSQSSWIKIKYPFSIFVSHDMILTETCSAYDVCSREVRTGKTKHARLQSRVQCLN</sequence>
<dbReference type="AlphaFoldDB" id="A0A1X2IU38"/>
<organism evidence="1 2">
    <name type="scientific">Absidia repens</name>
    <dbReference type="NCBI Taxonomy" id="90262"/>
    <lineage>
        <taxon>Eukaryota</taxon>
        <taxon>Fungi</taxon>
        <taxon>Fungi incertae sedis</taxon>
        <taxon>Mucoromycota</taxon>
        <taxon>Mucoromycotina</taxon>
        <taxon>Mucoromycetes</taxon>
        <taxon>Mucorales</taxon>
        <taxon>Cunninghamellaceae</taxon>
        <taxon>Absidia</taxon>
    </lineage>
</organism>
<dbReference type="EMBL" id="MCGE01000004">
    <property type="protein sequence ID" value="ORZ22297.1"/>
    <property type="molecule type" value="Genomic_DNA"/>
</dbReference>
<evidence type="ECO:0000313" key="1">
    <source>
        <dbReference type="EMBL" id="ORZ22297.1"/>
    </source>
</evidence>
<reference evidence="1 2" key="1">
    <citation type="submission" date="2016-07" db="EMBL/GenBank/DDBJ databases">
        <title>Pervasive Adenine N6-methylation of Active Genes in Fungi.</title>
        <authorList>
            <consortium name="DOE Joint Genome Institute"/>
            <person name="Mondo S.J."/>
            <person name="Dannebaum R.O."/>
            <person name="Kuo R.C."/>
            <person name="Labutti K."/>
            <person name="Haridas S."/>
            <person name="Kuo A."/>
            <person name="Salamov A."/>
            <person name="Ahrendt S.R."/>
            <person name="Lipzen A."/>
            <person name="Sullivan W."/>
            <person name="Andreopoulos W.B."/>
            <person name="Clum A."/>
            <person name="Lindquist E."/>
            <person name="Daum C."/>
            <person name="Ramamoorthy G.K."/>
            <person name="Gryganskyi A."/>
            <person name="Culley D."/>
            <person name="Magnuson J.K."/>
            <person name="James T.Y."/>
            <person name="O'Malley M.A."/>
            <person name="Stajich J.E."/>
            <person name="Spatafora J.W."/>
            <person name="Visel A."/>
            <person name="Grigoriev I.V."/>
        </authorList>
    </citation>
    <scope>NUCLEOTIDE SEQUENCE [LARGE SCALE GENOMIC DNA]</scope>
    <source>
        <strain evidence="1 2">NRRL 1336</strain>
    </source>
</reference>
<name>A0A1X2IU38_9FUNG</name>
<keyword evidence="2" id="KW-1185">Reference proteome</keyword>
<evidence type="ECO:0000313" key="2">
    <source>
        <dbReference type="Proteomes" id="UP000193560"/>
    </source>
</evidence>